<reference evidence="3 4" key="1">
    <citation type="submission" date="2019-09" db="EMBL/GenBank/DDBJ databases">
        <title>Bird 10,000 Genomes (B10K) Project - Family phase.</title>
        <authorList>
            <person name="Zhang G."/>
        </authorList>
    </citation>
    <scope>NUCLEOTIDE SEQUENCE [LARGE SCALE GENOMIC DNA]</scope>
    <source>
        <strain evidence="3">OUT-0002</strain>
    </source>
</reference>
<dbReference type="Pfam" id="PF00531">
    <property type="entry name" value="Death"/>
    <property type="match status" value="1"/>
</dbReference>
<evidence type="ECO:0000313" key="3">
    <source>
        <dbReference type="EMBL" id="NXU78396.1"/>
    </source>
</evidence>
<accession>A0A7L3NHC6</accession>
<dbReference type="PANTHER" id="PTHR47220">
    <property type="entry name" value="TUMOR NECROSIS FACTOR RECEPTOR SUPERFAMILY MEMBER 25"/>
    <property type="match status" value="1"/>
</dbReference>
<dbReference type="InterPro" id="IPR022329">
    <property type="entry name" value="TNFR_25"/>
</dbReference>
<keyword evidence="4" id="KW-1185">Reference proteome</keyword>
<dbReference type="OrthoDB" id="9940478at2759"/>
<dbReference type="EMBL" id="VZUB01026829">
    <property type="protein sequence ID" value="NXU78396.1"/>
    <property type="molecule type" value="Genomic_DNA"/>
</dbReference>
<dbReference type="GO" id="GO:0005886">
    <property type="term" value="C:plasma membrane"/>
    <property type="evidence" value="ECO:0007669"/>
    <property type="project" value="TreeGrafter"/>
</dbReference>
<gene>
    <name evidence="3" type="primary">Tnfrsf25</name>
    <name evidence="3" type="ORF">OREMEL_R13736</name>
</gene>
<dbReference type="GO" id="GO:0007165">
    <property type="term" value="P:signal transduction"/>
    <property type="evidence" value="ECO:0007669"/>
    <property type="project" value="InterPro"/>
</dbReference>
<evidence type="ECO:0000313" key="4">
    <source>
        <dbReference type="Proteomes" id="UP000579904"/>
    </source>
</evidence>
<proteinExistence type="predicted"/>
<dbReference type="Proteomes" id="UP000579904">
    <property type="component" value="Unassembled WGS sequence"/>
</dbReference>
<dbReference type="SMART" id="SM00005">
    <property type="entry name" value="DEATH"/>
    <property type="match status" value="1"/>
</dbReference>
<feature type="region of interest" description="Disordered" evidence="1">
    <location>
        <begin position="1"/>
        <end position="37"/>
    </location>
</feature>
<name>A0A7L3NHC6_9AVES</name>
<evidence type="ECO:0000256" key="1">
    <source>
        <dbReference type="SAM" id="MobiDB-lite"/>
    </source>
</evidence>
<feature type="domain" description="Death" evidence="2">
    <location>
        <begin position="41"/>
        <end position="122"/>
    </location>
</feature>
<dbReference type="Gene3D" id="1.10.533.10">
    <property type="entry name" value="Death Domain, Fas"/>
    <property type="match status" value="1"/>
</dbReference>
<comment type="caution">
    <text evidence="3">The sequence shown here is derived from an EMBL/GenBank/DDBJ whole genome shotgun (WGS) entry which is preliminary data.</text>
</comment>
<dbReference type="PRINTS" id="PR01972">
    <property type="entry name" value="TNFACTORR25"/>
</dbReference>
<feature type="non-terminal residue" evidence="3">
    <location>
        <position position="126"/>
    </location>
</feature>
<protein>
    <submittedName>
        <fullName evidence="3">TNR25 factor</fullName>
    </submittedName>
</protein>
<dbReference type="PANTHER" id="PTHR47220:SF1">
    <property type="entry name" value="TUMOR NECROSIS FACTOR RECEPTOR SUPERFAMILY MEMBER 25"/>
    <property type="match status" value="1"/>
</dbReference>
<sequence>KARSRPKPQALLQEQPSSVERLGGEVEPSAPSEPHSTLLQGSQLYAVIDAVPVRRWKEFMRVLELREAEIDLVELEVVHIRDQQYEMLKRWCQQTSATLDRVFAALERMELAGCAEVLRQRLLEGP</sequence>
<feature type="non-terminal residue" evidence="3">
    <location>
        <position position="1"/>
    </location>
</feature>
<dbReference type="InterPro" id="IPR011029">
    <property type="entry name" value="DEATH-like_dom_sf"/>
</dbReference>
<dbReference type="PROSITE" id="PS50017">
    <property type="entry name" value="DEATH_DOMAIN"/>
    <property type="match status" value="1"/>
</dbReference>
<dbReference type="AlphaFoldDB" id="A0A7L3NHC6"/>
<dbReference type="InterPro" id="IPR000488">
    <property type="entry name" value="Death_dom"/>
</dbReference>
<evidence type="ECO:0000259" key="2">
    <source>
        <dbReference type="PROSITE" id="PS50017"/>
    </source>
</evidence>
<dbReference type="SUPFAM" id="SSF47986">
    <property type="entry name" value="DEATH domain"/>
    <property type="match status" value="1"/>
</dbReference>
<organism evidence="3 4">
    <name type="scientific">Oreotrochilus melanogaster</name>
    <dbReference type="NCBI Taxonomy" id="689266"/>
    <lineage>
        <taxon>Eukaryota</taxon>
        <taxon>Metazoa</taxon>
        <taxon>Chordata</taxon>
        <taxon>Craniata</taxon>
        <taxon>Vertebrata</taxon>
        <taxon>Euteleostomi</taxon>
        <taxon>Archelosauria</taxon>
        <taxon>Archosauria</taxon>
        <taxon>Dinosauria</taxon>
        <taxon>Saurischia</taxon>
        <taxon>Theropoda</taxon>
        <taxon>Coelurosauria</taxon>
        <taxon>Aves</taxon>
        <taxon>Neognathae</taxon>
        <taxon>Neoaves</taxon>
        <taxon>Strisores</taxon>
        <taxon>Apodiformes</taxon>
        <taxon>Trochilidae</taxon>
        <taxon>Oreotrochilus</taxon>
    </lineage>
</organism>